<sequence length="62" mass="6865">MYERITQQDYERIRPFAELSISDASASALSQGAIMAGGEFFMNPLVALDVEAATLYLNHLNL</sequence>
<evidence type="ECO:0000313" key="2">
    <source>
        <dbReference type="Proteomes" id="UP000016960"/>
    </source>
</evidence>
<keyword evidence="2" id="KW-1185">Reference proteome</keyword>
<dbReference type="AlphaFoldDB" id="U5DN95"/>
<reference evidence="1 2" key="1">
    <citation type="submission" date="2013-05" db="EMBL/GenBank/DDBJ databases">
        <title>Draft genome sequence of Rubidibacter lacunae KORDI 51-2.</title>
        <authorList>
            <person name="Choi D.H."/>
            <person name="Noh J.H."/>
            <person name="Kwon K.-K."/>
            <person name="Lee J.-H."/>
            <person name="Ryu J.-Y."/>
        </authorList>
    </citation>
    <scope>NUCLEOTIDE SEQUENCE [LARGE SCALE GENOMIC DNA]</scope>
    <source>
        <strain evidence="1 2">KORDI 51-2</strain>
    </source>
</reference>
<organism evidence="1 2">
    <name type="scientific">Rubidibacter lacunae KORDI 51-2</name>
    <dbReference type="NCBI Taxonomy" id="582515"/>
    <lineage>
        <taxon>Bacteria</taxon>
        <taxon>Bacillati</taxon>
        <taxon>Cyanobacteriota</taxon>
        <taxon>Cyanophyceae</taxon>
        <taxon>Oscillatoriophycideae</taxon>
        <taxon>Chroococcales</taxon>
        <taxon>Aphanothecaceae</taxon>
        <taxon>Rubidibacter</taxon>
    </lineage>
</organism>
<dbReference type="EMBL" id="ASSJ01000053">
    <property type="protein sequence ID" value="ERN41160.1"/>
    <property type="molecule type" value="Genomic_DNA"/>
</dbReference>
<proteinExistence type="predicted"/>
<protein>
    <submittedName>
        <fullName evidence="1">Uncharacterized protein</fullName>
    </submittedName>
</protein>
<comment type="caution">
    <text evidence="1">The sequence shown here is derived from an EMBL/GenBank/DDBJ whole genome shotgun (WGS) entry which is preliminary data.</text>
</comment>
<gene>
    <name evidence="1" type="ORF">KR51_00022220</name>
</gene>
<accession>U5DN95</accession>
<dbReference type="Proteomes" id="UP000016960">
    <property type="component" value="Unassembled WGS sequence"/>
</dbReference>
<name>U5DN95_9CHRO</name>
<evidence type="ECO:0000313" key="1">
    <source>
        <dbReference type="EMBL" id="ERN41160.1"/>
    </source>
</evidence>
<dbReference type="InParanoid" id="U5DN95"/>